<feature type="transmembrane region" description="Helical" evidence="2">
    <location>
        <begin position="12"/>
        <end position="32"/>
    </location>
</feature>
<feature type="transmembrane region" description="Helical" evidence="2">
    <location>
        <begin position="136"/>
        <end position="154"/>
    </location>
</feature>
<sequence>MNWRRFARGGPVAEVVLAMVASAAGALVYQRFFVTDEHLLVLALACLAGGVAATLGHRRAWVTPVPAVAGLGLVLVYGVFGGDSSAVLDGVRGSWHRLLTVTVPADTWGELLAAPTLVAWAAAFSSVLLVLRTRSALAPLLPPLAGFLFALFVVGNQTGGHPFATVVFLVAALILTAIRTHRGTGDGAVRLERRSSRTVAAFVAAGSMVAASTVFGVAGGQMLPLASGEHRFDPRDLLAPPVVHADALTPLAQLKKQLNENPPRPLFTVRTTPQSATQIDRVRTAALDAFDGTTWTSTDTYRVAGSRLSVDPALVRRRPVTARIELQELSGPYLPVIGWPSRLHVPGETRGRFGFDPDSGVVVSTGHTSAGFSYEVTGEVHSWDTDLATAATTATRSSPLPPGVPEALRTLAATAVQWHDSRLARNRLDALEQELRSKPYLMNRPPGHSYAAIARALAEGDAGGGYAEQYAAAFTVIARMWGYPARVAVGYRLRPARNGVFQVTTADAHAWSEVHFAGYGWIAYEPSSLDDTSTGNPPSEAPRVVPPPQLSPSPTTPSPAPQAEAQPADAPDDRRFRWDNVLNGTFVLVPSAVLLVLLTGGLVVLGKARRRRQRRRAPDHAVRVIGAWHEQLDRLTERGISPPVSLTFHEVAQHVRDRLGSAANPISATAELATKAIYAPEQLDRPDADQAWELVERLNAELYPGRMSAARLRAALDPRPLWTSWMVARRRRQAGESLEMGRYR</sequence>
<dbReference type="Pfam" id="PF11992">
    <property type="entry name" value="TgpA_N"/>
    <property type="match status" value="1"/>
</dbReference>
<dbReference type="Pfam" id="PF13559">
    <property type="entry name" value="DUF4129"/>
    <property type="match status" value="1"/>
</dbReference>
<keyword evidence="2" id="KW-0812">Transmembrane</keyword>
<evidence type="ECO:0000313" key="5">
    <source>
        <dbReference type="Proteomes" id="UP000246005"/>
    </source>
</evidence>
<dbReference type="RefSeq" id="WP_109638458.1">
    <property type="nucleotide sequence ID" value="NZ_QGHB01000007.1"/>
</dbReference>
<dbReference type="InterPro" id="IPR025403">
    <property type="entry name" value="TgpA-like_C"/>
</dbReference>
<evidence type="ECO:0000256" key="2">
    <source>
        <dbReference type="SAM" id="Phobius"/>
    </source>
</evidence>
<feature type="domain" description="Transglutaminase-like" evidence="3">
    <location>
        <begin position="459"/>
        <end position="528"/>
    </location>
</feature>
<dbReference type="Pfam" id="PF01841">
    <property type="entry name" value="Transglut_core"/>
    <property type="match status" value="1"/>
</dbReference>
<accession>A0A316I3E5</accession>
<keyword evidence="4" id="KW-0645">Protease</keyword>
<dbReference type="InterPro" id="IPR052901">
    <property type="entry name" value="Bact_TGase-like"/>
</dbReference>
<dbReference type="AlphaFoldDB" id="A0A316I3E5"/>
<dbReference type="PANTHER" id="PTHR42736">
    <property type="entry name" value="PROTEIN-GLUTAMINE GAMMA-GLUTAMYLTRANSFERASE"/>
    <property type="match status" value="1"/>
</dbReference>
<feature type="region of interest" description="Disordered" evidence="1">
    <location>
        <begin position="529"/>
        <end position="571"/>
    </location>
</feature>
<dbReference type="Proteomes" id="UP000246005">
    <property type="component" value="Unassembled WGS sequence"/>
</dbReference>
<keyword evidence="4" id="KW-0378">Hydrolase</keyword>
<feature type="transmembrane region" description="Helical" evidence="2">
    <location>
        <begin position="160"/>
        <end position="178"/>
    </location>
</feature>
<dbReference type="EMBL" id="QGHB01000007">
    <property type="protein sequence ID" value="PWK84963.1"/>
    <property type="molecule type" value="Genomic_DNA"/>
</dbReference>
<proteinExistence type="predicted"/>
<evidence type="ECO:0000259" key="3">
    <source>
        <dbReference type="SMART" id="SM00460"/>
    </source>
</evidence>
<feature type="transmembrane region" description="Helical" evidence="2">
    <location>
        <begin position="199"/>
        <end position="223"/>
    </location>
</feature>
<gene>
    <name evidence="4" type="ORF">C8D88_107170</name>
</gene>
<dbReference type="InterPro" id="IPR002931">
    <property type="entry name" value="Transglutaminase-like"/>
</dbReference>
<comment type="caution">
    <text evidence="4">The sequence shown here is derived from an EMBL/GenBank/DDBJ whole genome shotgun (WGS) entry which is preliminary data.</text>
</comment>
<keyword evidence="2" id="KW-0472">Membrane</keyword>
<reference evidence="4 5" key="1">
    <citation type="submission" date="2018-05" db="EMBL/GenBank/DDBJ databases">
        <title>Genomic Encyclopedia of Type Strains, Phase IV (KMG-IV): sequencing the most valuable type-strain genomes for metagenomic binning, comparative biology and taxonomic classification.</title>
        <authorList>
            <person name="Goeker M."/>
        </authorList>
    </citation>
    <scope>NUCLEOTIDE SEQUENCE [LARGE SCALE GENOMIC DNA]</scope>
    <source>
        <strain evidence="4 5">DSM 45480</strain>
    </source>
</reference>
<dbReference type="PANTHER" id="PTHR42736:SF1">
    <property type="entry name" value="PROTEIN-GLUTAMINE GAMMA-GLUTAMYLTRANSFERASE"/>
    <property type="match status" value="1"/>
</dbReference>
<name>A0A316I3E5_9PSEU</name>
<feature type="transmembrane region" description="Helical" evidence="2">
    <location>
        <begin position="584"/>
        <end position="606"/>
    </location>
</feature>
<dbReference type="GO" id="GO:0006508">
    <property type="term" value="P:proteolysis"/>
    <property type="evidence" value="ECO:0007669"/>
    <property type="project" value="UniProtKB-KW"/>
</dbReference>
<protein>
    <submittedName>
        <fullName evidence="4">Transglutaminase-like putative cysteine protease</fullName>
    </submittedName>
</protein>
<dbReference type="SMART" id="SM00460">
    <property type="entry name" value="TGc"/>
    <property type="match status" value="1"/>
</dbReference>
<dbReference type="InterPro" id="IPR021878">
    <property type="entry name" value="TgpA_N"/>
</dbReference>
<feature type="transmembrane region" description="Helical" evidence="2">
    <location>
        <begin position="108"/>
        <end position="131"/>
    </location>
</feature>
<dbReference type="Gene3D" id="3.10.620.30">
    <property type="match status" value="1"/>
</dbReference>
<feature type="compositionally biased region" description="Pro residues" evidence="1">
    <location>
        <begin position="544"/>
        <end position="560"/>
    </location>
</feature>
<dbReference type="GO" id="GO:0008233">
    <property type="term" value="F:peptidase activity"/>
    <property type="evidence" value="ECO:0007669"/>
    <property type="project" value="UniProtKB-KW"/>
</dbReference>
<organism evidence="4 5">
    <name type="scientific">Lentzea atacamensis</name>
    <dbReference type="NCBI Taxonomy" id="531938"/>
    <lineage>
        <taxon>Bacteria</taxon>
        <taxon>Bacillati</taxon>
        <taxon>Actinomycetota</taxon>
        <taxon>Actinomycetes</taxon>
        <taxon>Pseudonocardiales</taxon>
        <taxon>Pseudonocardiaceae</taxon>
        <taxon>Lentzea</taxon>
    </lineage>
</organism>
<feature type="transmembrane region" description="Helical" evidence="2">
    <location>
        <begin position="68"/>
        <end position="88"/>
    </location>
</feature>
<feature type="transmembrane region" description="Helical" evidence="2">
    <location>
        <begin position="38"/>
        <end position="56"/>
    </location>
</feature>
<keyword evidence="2" id="KW-1133">Transmembrane helix</keyword>
<evidence type="ECO:0000256" key="1">
    <source>
        <dbReference type="SAM" id="MobiDB-lite"/>
    </source>
</evidence>
<dbReference type="SUPFAM" id="SSF54001">
    <property type="entry name" value="Cysteine proteinases"/>
    <property type="match status" value="1"/>
</dbReference>
<evidence type="ECO:0000313" key="4">
    <source>
        <dbReference type="EMBL" id="PWK84963.1"/>
    </source>
</evidence>
<dbReference type="InterPro" id="IPR038765">
    <property type="entry name" value="Papain-like_cys_pep_sf"/>
</dbReference>